<dbReference type="Proteomes" id="UP000230002">
    <property type="component" value="Unassembled WGS sequence"/>
</dbReference>
<proteinExistence type="predicted"/>
<keyword evidence="2" id="KW-1185">Reference proteome</keyword>
<name>A0A2G8S8A2_9APHY</name>
<dbReference type="AlphaFoldDB" id="A0A2G8S8A2"/>
<gene>
    <name evidence="1" type="ORF">GSI_07914</name>
</gene>
<accession>A0A2G8S8A2</accession>
<dbReference type="OrthoDB" id="2758552at2759"/>
<reference evidence="1 2" key="1">
    <citation type="journal article" date="2015" name="Sci. Rep.">
        <title>Chromosome-level genome map provides insights into diverse defense mechanisms in the medicinal fungus Ganoderma sinense.</title>
        <authorList>
            <person name="Zhu Y."/>
            <person name="Xu J."/>
            <person name="Sun C."/>
            <person name="Zhou S."/>
            <person name="Xu H."/>
            <person name="Nelson D.R."/>
            <person name="Qian J."/>
            <person name="Song J."/>
            <person name="Luo H."/>
            <person name="Xiang L."/>
            <person name="Li Y."/>
            <person name="Xu Z."/>
            <person name="Ji A."/>
            <person name="Wang L."/>
            <person name="Lu S."/>
            <person name="Hayward A."/>
            <person name="Sun W."/>
            <person name="Li X."/>
            <person name="Schwartz D.C."/>
            <person name="Wang Y."/>
            <person name="Chen S."/>
        </authorList>
    </citation>
    <scope>NUCLEOTIDE SEQUENCE [LARGE SCALE GENOMIC DNA]</scope>
    <source>
        <strain evidence="1 2">ZZ0214-1</strain>
    </source>
</reference>
<comment type="caution">
    <text evidence="1">The sequence shown here is derived from an EMBL/GenBank/DDBJ whole genome shotgun (WGS) entry which is preliminary data.</text>
</comment>
<protein>
    <submittedName>
        <fullName evidence="1">Uncharacterized protein</fullName>
    </submittedName>
</protein>
<evidence type="ECO:0000313" key="2">
    <source>
        <dbReference type="Proteomes" id="UP000230002"/>
    </source>
</evidence>
<organism evidence="1 2">
    <name type="scientific">Ganoderma sinense ZZ0214-1</name>
    <dbReference type="NCBI Taxonomy" id="1077348"/>
    <lineage>
        <taxon>Eukaryota</taxon>
        <taxon>Fungi</taxon>
        <taxon>Dikarya</taxon>
        <taxon>Basidiomycota</taxon>
        <taxon>Agaricomycotina</taxon>
        <taxon>Agaricomycetes</taxon>
        <taxon>Polyporales</taxon>
        <taxon>Polyporaceae</taxon>
        <taxon>Ganoderma</taxon>
    </lineage>
</organism>
<dbReference type="EMBL" id="AYKW01000017">
    <property type="protein sequence ID" value="PIL30003.1"/>
    <property type="molecule type" value="Genomic_DNA"/>
</dbReference>
<evidence type="ECO:0000313" key="1">
    <source>
        <dbReference type="EMBL" id="PIL30003.1"/>
    </source>
</evidence>
<sequence>MRNIDSALIWNLLWNTPMLEVFDFVVSSETGLTVARGPTPSSSTISGADKNVVHYLVSRLELPNVTAGHTSGTPSPGFAGFQGKESTVALSFFNSSDQTIPPLEERREWPFATFPTLLSLLNVTAFRLSCSVWDQDCLVRLGAYLENVTELCLMRRVSGSESRRLDHFDATKAMQPGVALSRALLADDPVVFPELRWLDVDTVDTSWAFIAVLGPALEKRGRDGRRLRHLCINIGALWPSGRFRDRNVELNATGLFDHVDEGSSRRSDYSPRQDWDREVRHDMPRLPTHGYWQ</sequence>